<evidence type="ECO:0000256" key="1">
    <source>
        <dbReference type="ARBA" id="ARBA00004477"/>
    </source>
</evidence>
<dbReference type="SMART" id="SM00724">
    <property type="entry name" value="TLC"/>
    <property type="match status" value="1"/>
</dbReference>
<evidence type="ECO:0000256" key="2">
    <source>
        <dbReference type="ARBA" id="ARBA00009808"/>
    </source>
</evidence>
<gene>
    <name evidence="13" type="ORF">NADFUDRAFT_52136</name>
</gene>
<dbReference type="Proteomes" id="UP000095009">
    <property type="component" value="Unassembled WGS sequence"/>
</dbReference>
<evidence type="ECO:0000256" key="7">
    <source>
        <dbReference type="ARBA" id="ARBA00023136"/>
    </source>
</evidence>
<feature type="transmembrane region" description="Helical" evidence="11">
    <location>
        <begin position="250"/>
        <end position="278"/>
    </location>
</feature>
<evidence type="ECO:0000256" key="5">
    <source>
        <dbReference type="ARBA" id="ARBA00022824"/>
    </source>
</evidence>
<proteinExistence type="inferred from homology"/>
<feature type="transmembrane region" description="Helical" evidence="11">
    <location>
        <begin position="353"/>
        <end position="378"/>
    </location>
</feature>
<feature type="transmembrane region" description="Helical" evidence="11">
    <location>
        <begin position="75"/>
        <end position="97"/>
    </location>
</feature>
<evidence type="ECO:0000256" key="3">
    <source>
        <dbReference type="ARBA" id="ARBA00022679"/>
    </source>
</evidence>
<evidence type="ECO:0000256" key="11">
    <source>
        <dbReference type="SAM" id="Phobius"/>
    </source>
</evidence>
<evidence type="ECO:0000256" key="4">
    <source>
        <dbReference type="ARBA" id="ARBA00022692"/>
    </source>
</evidence>
<keyword evidence="6 11" id="KW-1133">Transmembrane helix</keyword>
<evidence type="ECO:0000256" key="9">
    <source>
        <dbReference type="PROSITE-ProRule" id="PRU00205"/>
    </source>
</evidence>
<keyword evidence="4 9" id="KW-0812">Transmembrane</keyword>
<evidence type="ECO:0000256" key="10">
    <source>
        <dbReference type="SAM" id="MobiDB-lite"/>
    </source>
</evidence>
<name>A0A1E3PGJ2_9ASCO</name>
<feature type="region of interest" description="Disordered" evidence="10">
    <location>
        <begin position="387"/>
        <end position="413"/>
    </location>
</feature>
<organism evidence="13 14">
    <name type="scientific">Nadsonia fulvescens var. elongata DSM 6958</name>
    <dbReference type="NCBI Taxonomy" id="857566"/>
    <lineage>
        <taxon>Eukaryota</taxon>
        <taxon>Fungi</taxon>
        <taxon>Dikarya</taxon>
        <taxon>Ascomycota</taxon>
        <taxon>Saccharomycotina</taxon>
        <taxon>Dipodascomycetes</taxon>
        <taxon>Dipodascales</taxon>
        <taxon>Dipodascales incertae sedis</taxon>
        <taxon>Nadsonia</taxon>
    </lineage>
</organism>
<dbReference type="PANTHER" id="PTHR12560">
    <property type="entry name" value="LONGEVITY ASSURANCE FACTOR 1 LAG1"/>
    <property type="match status" value="1"/>
</dbReference>
<evidence type="ECO:0000313" key="14">
    <source>
        <dbReference type="Proteomes" id="UP000095009"/>
    </source>
</evidence>
<dbReference type="OrthoDB" id="3053196at2759"/>
<feature type="transmembrane region" description="Helical" evidence="11">
    <location>
        <begin position="179"/>
        <end position="200"/>
    </location>
</feature>
<feature type="region of interest" description="Disordered" evidence="10">
    <location>
        <begin position="1"/>
        <end position="54"/>
    </location>
</feature>
<feature type="transmembrane region" description="Helical" evidence="11">
    <location>
        <begin position="220"/>
        <end position="238"/>
    </location>
</feature>
<feature type="compositionally biased region" description="Acidic residues" evidence="10">
    <location>
        <begin position="391"/>
        <end position="400"/>
    </location>
</feature>
<feature type="compositionally biased region" description="Polar residues" evidence="10">
    <location>
        <begin position="15"/>
        <end position="34"/>
    </location>
</feature>
<protein>
    <submittedName>
        <fullName evidence="13">Longevity assurance proteins LAG1/LAC1</fullName>
    </submittedName>
</protein>
<keyword evidence="14" id="KW-1185">Reference proteome</keyword>
<comment type="subcellular location">
    <subcellularLocation>
        <location evidence="1">Endoplasmic reticulum membrane</location>
        <topology evidence="1">Multi-pass membrane protein</topology>
    </subcellularLocation>
</comment>
<dbReference type="STRING" id="857566.A0A1E3PGJ2"/>
<dbReference type="GO" id="GO:0005789">
    <property type="term" value="C:endoplasmic reticulum membrane"/>
    <property type="evidence" value="ECO:0007669"/>
    <property type="project" value="UniProtKB-SubCell"/>
</dbReference>
<dbReference type="GO" id="GO:0046513">
    <property type="term" value="P:ceramide biosynthetic process"/>
    <property type="evidence" value="ECO:0007669"/>
    <property type="project" value="InterPro"/>
</dbReference>
<evidence type="ECO:0000259" key="12">
    <source>
        <dbReference type="PROSITE" id="PS50922"/>
    </source>
</evidence>
<dbReference type="InterPro" id="IPR016439">
    <property type="entry name" value="Lag1/Lac1-like"/>
</dbReference>
<dbReference type="PROSITE" id="PS50922">
    <property type="entry name" value="TLC"/>
    <property type="match status" value="1"/>
</dbReference>
<reference evidence="13 14" key="1">
    <citation type="journal article" date="2016" name="Proc. Natl. Acad. Sci. U.S.A.">
        <title>Comparative genomics of biotechnologically important yeasts.</title>
        <authorList>
            <person name="Riley R."/>
            <person name="Haridas S."/>
            <person name="Wolfe K.H."/>
            <person name="Lopes M.R."/>
            <person name="Hittinger C.T."/>
            <person name="Goeker M."/>
            <person name="Salamov A.A."/>
            <person name="Wisecaver J.H."/>
            <person name="Long T.M."/>
            <person name="Calvey C.H."/>
            <person name="Aerts A.L."/>
            <person name="Barry K.W."/>
            <person name="Choi C."/>
            <person name="Clum A."/>
            <person name="Coughlan A.Y."/>
            <person name="Deshpande S."/>
            <person name="Douglass A.P."/>
            <person name="Hanson S.J."/>
            <person name="Klenk H.-P."/>
            <person name="LaButti K.M."/>
            <person name="Lapidus A."/>
            <person name="Lindquist E.A."/>
            <person name="Lipzen A.M."/>
            <person name="Meier-Kolthoff J.P."/>
            <person name="Ohm R.A."/>
            <person name="Otillar R.P."/>
            <person name="Pangilinan J.L."/>
            <person name="Peng Y."/>
            <person name="Rokas A."/>
            <person name="Rosa C.A."/>
            <person name="Scheuner C."/>
            <person name="Sibirny A.A."/>
            <person name="Slot J.C."/>
            <person name="Stielow J.B."/>
            <person name="Sun H."/>
            <person name="Kurtzman C.P."/>
            <person name="Blackwell M."/>
            <person name="Grigoriev I.V."/>
            <person name="Jeffries T.W."/>
        </authorList>
    </citation>
    <scope>NUCLEOTIDE SEQUENCE [LARGE SCALE GENOMIC DNA]</scope>
    <source>
        <strain evidence="13 14">DSM 6958</strain>
    </source>
</reference>
<dbReference type="InterPro" id="IPR006634">
    <property type="entry name" value="TLC-dom"/>
</dbReference>
<keyword evidence="5" id="KW-0256">Endoplasmic reticulum</keyword>
<evidence type="ECO:0000313" key="13">
    <source>
        <dbReference type="EMBL" id="ODQ64498.1"/>
    </source>
</evidence>
<keyword evidence="3" id="KW-0808">Transferase</keyword>
<evidence type="ECO:0000256" key="6">
    <source>
        <dbReference type="ARBA" id="ARBA00022989"/>
    </source>
</evidence>
<dbReference type="AlphaFoldDB" id="A0A1E3PGJ2"/>
<dbReference type="EMBL" id="KV454411">
    <property type="protein sequence ID" value="ODQ64498.1"/>
    <property type="molecule type" value="Genomic_DNA"/>
</dbReference>
<dbReference type="GO" id="GO:0050291">
    <property type="term" value="F:sphingosine N-acyltransferase activity"/>
    <property type="evidence" value="ECO:0007669"/>
    <property type="project" value="InterPro"/>
</dbReference>
<keyword evidence="7 9" id="KW-0472">Membrane</keyword>
<feature type="domain" description="TLC" evidence="12">
    <location>
        <begin position="167"/>
        <end position="382"/>
    </location>
</feature>
<keyword evidence="8" id="KW-0325">Glycoprotein</keyword>
<sequence>MSTPQPPANMRRRTSSVGQFTLGDNASPSLSTMPAGSRQARASRHRQKALGKTTQSSSKADIDLFKWIWFNFREFGYVNTWFFPLLAMLIFLSAFYLNPDHTTANPLHKFIFVSYAIPSDDGPTMYGKGVYDFTFVFFYIIFFTFFREFCMQVIIRPIAIWLGLRKSKLSRFMEQSYSVIYYALSGSFGLYVMKGTPLWYFNTTAMYDTPHKTHELLFKVFYLLQAAFWSQQSVLLALQVEKPRKDFKELVFHHIITITLIWTSYRFHFTWVGLAIYITMDVSDFFLSVSKNLNYLDHYLTGPFFVVFIGTWIYFRHYLNIKILYSILTEFETVGDFVLNWEAQQYKCWISQYISFCLLGSLQLVNLYWLFLILRIAYRFAIGGVAKDERSDDEEDEGLVDDSSSSEESRKNI</sequence>
<accession>A0A1E3PGJ2</accession>
<feature type="transmembrane region" description="Helical" evidence="11">
    <location>
        <begin position="298"/>
        <end position="315"/>
    </location>
</feature>
<comment type="similarity">
    <text evidence="2">Belongs to the sphingosine N-acyltransferase family.</text>
</comment>
<dbReference type="PANTHER" id="PTHR12560:SF11">
    <property type="entry name" value="CERAMIDE SYNTHASE LAC1-RELATED"/>
    <property type="match status" value="1"/>
</dbReference>
<evidence type="ECO:0000256" key="8">
    <source>
        <dbReference type="ARBA" id="ARBA00023180"/>
    </source>
</evidence>
<dbReference type="Pfam" id="PF03798">
    <property type="entry name" value="TRAM_LAG1_CLN8"/>
    <property type="match status" value="1"/>
</dbReference>